<dbReference type="PANTHER" id="PTHR12645:SF0">
    <property type="entry name" value="FAD-LINKED SULFHYDRYL OXIDASE ALR"/>
    <property type="match status" value="1"/>
</dbReference>
<evidence type="ECO:0000256" key="1">
    <source>
        <dbReference type="ARBA" id="ARBA00001974"/>
    </source>
</evidence>
<dbReference type="GO" id="GO:0016971">
    <property type="term" value="F:flavin-dependent sulfhydryl oxidase activity"/>
    <property type="evidence" value="ECO:0007669"/>
    <property type="project" value="InterPro"/>
</dbReference>
<dbReference type="AlphaFoldDB" id="A0A6C0F1F4"/>
<keyword evidence="4" id="KW-0274">FAD</keyword>
<keyword evidence="6" id="KW-1015">Disulfide bond</keyword>
<keyword evidence="7" id="KW-0472">Membrane</keyword>
<evidence type="ECO:0000256" key="4">
    <source>
        <dbReference type="ARBA" id="ARBA00022827"/>
    </source>
</evidence>
<proteinExistence type="predicted"/>
<name>A0A6C0F1F4_9ZZZZ</name>
<evidence type="ECO:0000256" key="2">
    <source>
        <dbReference type="ARBA" id="ARBA00012512"/>
    </source>
</evidence>
<dbReference type="Pfam" id="PF04777">
    <property type="entry name" value="Evr1_Alr"/>
    <property type="match status" value="1"/>
</dbReference>
<keyword evidence="7" id="KW-1133">Transmembrane helix</keyword>
<evidence type="ECO:0000256" key="7">
    <source>
        <dbReference type="SAM" id="Phobius"/>
    </source>
</evidence>
<evidence type="ECO:0000256" key="3">
    <source>
        <dbReference type="ARBA" id="ARBA00022630"/>
    </source>
</evidence>
<keyword evidence="7" id="KW-0812">Transmembrane</keyword>
<organism evidence="9">
    <name type="scientific">viral metagenome</name>
    <dbReference type="NCBI Taxonomy" id="1070528"/>
    <lineage>
        <taxon>unclassified sequences</taxon>
        <taxon>metagenomes</taxon>
        <taxon>organismal metagenomes</taxon>
    </lineage>
</organism>
<dbReference type="EC" id="1.8.3.2" evidence="2"/>
<dbReference type="InterPro" id="IPR017905">
    <property type="entry name" value="ERV/ALR_sulphydryl_oxidase"/>
</dbReference>
<dbReference type="InterPro" id="IPR039799">
    <property type="entry name" value="ALR/ERV"/>
</dbReference>
<dbReference type="PANTHER" id="PTHR12645">
    <property type="entry name" value="ALR/ERV"/>
    <property type="match status" value="1"/>
</dbReference>
<sequence>MNFDSDVWGPHYWFFLHTIAHSYPENPNAVTKRKYYDLIQNMPLFIPDAEMGSKFSNMIDKYPVSPYLGSRESFVRWMHFIHNKVNVSLGKEEMSFLKSVDIYKSYYNSKPFVLSEQINLRKHYLYVAIVFLCIFLIYIYY</sequence>
<accession>A0A6C0F1F4</accession>
<evidence type="ECO:0000313" key="9">
    <source>
        <dbReference type="EMBL" id="QHT35214.1"/>
    </source>
</evidence>
<protein>
    <recommendedName>
        <fullName evidence="2">thiol oxidase</fullName>
        <ecNumber evidence="2">1.8.3.2</ecNumber>
    </recommendedName>
</protein>
<evidence type="ECO:0000256" key="5">
    <source>
        <dbReference type="ARBA" id="ARBA00023002"/>
    </source>
</evidence>
<dbReference type="Gene3D" id="1.20.120.310">
    <property type="entry name" value="ERV/ALR sulfhydryl oxidase domain"/>
    <property type="match status" value="1"/>
</dbReference>
<evidence type="ECO:0000259" key="8">
    <source>
        <dbReference type="PROSITE" id="PS51324"/>
    </source>
</evidence>
<feature type="transmembrane region" description="Helical" evidence="7">
    <location>
        <begin position="124"/>
        <end position="140"/>
    </location>
</feature>
<dbReference type="GO" id="GO:0005739">
    <property type="term" value="C:mitochondrion"/>
    <property type="evidence" value="ECO:0007669"/>
    <property type="project" value="TreeGrafter"/>
</dbReference>
<dbReference type="PROSITE" id="PS51324">
    <property type="entry name" value="ERV_ALR"/>
    <property type="match status" value="1"/>
</dbReference>
<dbReference type="EMBL" id="MN739014">
    <property type="protein sequence ID" value="QHT35214.1"/>
    <property type="molecule type" value="Genomic_DNA"/>
</dbReference>
<evidence type="ECO:0000256" key="6">
    <source>
        <dbReference type="ARBA" id="ARBA00023157"/>
    </source>
</evidence>
<reference evidence="9" key="1">
    <citation type="journal article" date="2020" name="Nature">
        <title>Giant virus diversity and host interactions through global metagenomics.</title>
        <authorList>
            <person name="Schulz F."/>
            <person name="Roux S."/>
            <person name="Paez-Espino D."/>
            <person name="Jungbluth S."/>
            <person name="Walsh D.A."/>
            <person name="Denef V.J."/>
            <person name="McMahon K.D."/>
            <person name="Konstantinidis K.T."/>
            <person name="Eloe-Fadrosh E.A."/>
            <person name="Kyrpides N.C."/>
            <person name="Woyke T."/>
        </authorList>
    </citation>
    <scope>NUCLEOTIDE SEQUENCE</scope>
    <source>
        <strain evidence="9">GVMAG-M-3300009180-1</strain>
    </source>
</reference>
<keyword evidence="3" id="KW-0285">Flavoprotein</keyword>
<comment type="cofactor">
    <cofactor evidence="1">
        <name>FAD</name>
        <dbReference type="ChEBI" id="CHEBI:57692"/>
    </cofactor>
</comment>
<feature type="domain" description="ERV/ALR sulfhydryl oxidase" evidence="8">
    <location>
        <begin position="1"/>
        <end position="106"/>
    </location>
</feature>
<dbReference type="GO" id="GO:0050660">
    <property type="term" value="F:flavin adenine dinucleotide binding"/>
    <property type="evidence" value="ECO:0007669"/>
    <property type="project" value="TreeGrafter"/>
</dbReference>
<dbReference type="SUPFAM" id="SSF69000">
    <property type="entry name" value="FAD-dependent thiol oxidase"/>
    <property type="match status" value="1"/>
</dbReference>
<keyword evidence="5" id="KW-0560">Oxidoreductase</keyword>
<dbReference type="InterPro" id="IPR036774">
    <property type="entry name" value="ERV/ALR_sulphydryl_oxid_sf"/>
</dbReference>